<dbReference type="STRING" id="70667.A0A183T4F2"/>
<evidence type="ECO:0000313" key="3">
    <source>
        <dbReference type="WBParaSite" id="SSLN_0001178601-mRNA-1"/>
    </source>
</evidence>
<sequence length="189" mass="21760">MAYLLLKGHFKNISIVSVYAPASAAEQHDKETFFQQMQALVERLPRRDLLIVAGAWNGRAGRCDSTNSHLICRFGLGCLCENGERLPNFADQNRLFVTSTGFQHRNKHLLTWYSNDGHMASQIDYILRRRRGGQLKPCLDTVRRDMEVVLGPSVFNVRRWRREWIEFSKSAAVDLHAWRSTIRDINEAG</sequence>
<name>A0A183T4F2_SCHSO</name>
<dbReference type="OrthoDB" id="10030815at2759"/>
<protein>
    <submittedName>
        <fullName evidence="3">Endo/exonuclease/phosphatase domain-containing protein</fullName>
    </submittedName>
</protein>
<gene>
    <name evidence="1" type="ORF">SSLN_LOCUS11350</name>
</gene>
<evidence type="ECO:0000313" key="2">
    <source>
        <dbReference type="Proteomes" id="UP000275846"/>
    </source>
</evidence>
<organism evidence="3">
    <name type="scientific">Schistocephalus solidus</name>
    <name type="common">Tapeworm</name>
    <dbReference type="NCBI Taxonomy" id="70667"/>
    <lineage>
        <taxon>Eukaryota</taxon>
        <taxon>Metazoa</taxon>
        <taxon>Spiralia</taxon>
        <taxon>Lophotrochozoa</taxon>
        <taxon>Platyhelminthes</taxon>
        <taxon>Cestoda</taxon>
        <taxon>Eucestoda</taxon>
        <taxon>Diphyllobothriidea</taxon>
        <taxon>Diphyllobothriidae</taxon>
        <taxon>Schistocephalus</taxon>
    </lineage>
</organism>
<dbReference type="InterPro" id="IPR027124">
    <property type="entry name" value="Swc5/CFDP1/2"/>
</dbReference>
<dbReference type="SUPFAM" id="SSF56219">
    <property type="entry name" value="DNase I-like"/>
    <property type="match status" value="1"/>
</dbReference>
<proteinExistence type="predicted"/>
<dbReference type="InterPro" id="IPR036691">
    <property type="entry name" value="Endo/exonu/phosph_ase_sf"/>
</dbReference>
<dbReference type="AlphaFoldDB" id="A0A183T4F2"/>
<dbReference type="PANTHER" id="PTHR23227">
    <property type="entry name" value="BUCENTAUR RELATED"/>
    <property type="match status" value="1"/>
</dbReference>
<reference evidence="3" key="1">
    <citation type="submission" date="2016-06" db="UniProtKB">
        <authorList>
            <consortium name="WormBaseParasite"/>
        </authorList>
    </citation>
    <scope>IDENTIFICATION</scope>
</reference>
<keyword evidence="2" id="KW-1185">Reference proteome</keyword>
<evidence type="ECO:0000313" key="1">
    <source>
        <dbReference type="EMBL" id="VDL97735.1"/>
    </source>
</evidence>
<dbReference type="PANTHER" id="PTHR23227:SF85">
    <property type="entry name" value="CRANIOFACIAL DEVELOPMENT PROTEIN 2"/>
    <property type="match status" value="1"/>
</dbReference>
<dbReference type="Proteomes" id="UP000275846">
    <property type="component" value="Unassembled WGS sequence"/>
</dbReference>
<dbReference type="Gene3D" id="3.60.10.10">
    <property type="entry name" value="Endonuclease/exonuclease/phosphatase"/>
    <property type="match status" value="1"/>
</dbReference>
<reference evidence="1 2" key="2">
    <citation type="submission" date="2018-11" db="EMBL/GenBank/DDBJ databases">
        <authorList>
            <consortium name="Pathogen Informatics"/>
        </authorList>
    </citation>
    <scope>NUCLEOTIDE SEQUENCE [LARGE SCALE GENOMIC DNA]</scope>
    <source>
        <strain evidence="1 2">NST_G2</strain>
    </source>
</reference>
<dbReference type="EMBL" id="UYSU01036464">
    <property type="protein sequence ID" value="VDL97735.1"/>
    <property type="molecule type" value="Genomic_DNA"/>
</dbReference>
<accession>A0A183T4F2</accession>
<dbReference type="WBParaSite" id="SSLN_0001178601-mRNA-1">
    <property type="protein sequence ID" value="SSLN_0001178601-mRNA-1"/>
    <property type="gene ID" value="SSLN_0001178601"/>
</dbReference>